<evidence type="ECO:0000313" key="2">
    <source>
        <dbReference type="Proteomes" id="UP000240505"/>
    </source>
</evidence>
<dbReference type="RefSeq" id="WP_107142020.1">
    <property type="nucleotide sequence ID" value="NZ_CP028324.1"/>
</dbReference>
<dbReference type="OrthoDB" id="8708240at2"/>
<reference evidence="1 2" key="1">
    <citation type="submission" date="2018-03" db="EMBL/GenBank/DDBJ databases">
        <title>Massilia armeniaca sp. nov., isolated from desert soil.</title>
        <authorList>
            <person name="Huang H."/>
            <person name="Ren M."/>
        </authorList>
    </citation>
    <scope>NUCLEOTIDE SEQUENCE [LARGE SCALE GENOMIC DNA]</scope>
    <source>
        <strain evidence="1 2">ZMN-3</strain>
    </source>
</reference>
<protein>
    <recommendedName>
        <fullName evidence="3">Tetratricopeptide repeat protein</fullName>
    </recommendedName>
</protein>
<evidence type="ECO:0008006" key="3">
    <source>
        <dbReference type="Google" id="ProtNLM"/>
    </source>
</evidence>
<dbReference type="AlphaFoldDB" id="A0A2R4CAU0"/>
<gene>
    <name evidence="1" type="ORF">C9I28_13965</name>
</gene>
<dbReference type="KEGG" id="masz:C9I28_13965"/>
<proteinExistence type="predicted"/>
<dbReference type="EMBL" id="CP028324">
    <property type="protein sequence ID" value="AVR96672.1"/>
    <property type="molecule type" value="Genomic_DNA"/>
</dbReference>
<organism evidence="1 2">
    <name type="scientific">Pseudoduganella armeniaca</name>
    <dbReference type="NCBI Taxonomy" id="2072590"/>
    <lineage>
        <taxon>Bacteria</taxon>
        <taxon>Pseudomonadati</taxon>
        <taxon>Pseudomonadota</taxon>
        <taxon>Betaproteobacteria</taxon>
        <taxon>Burkholderiales</taxon>
        <taxon>Oxalobacteraceae</taxon>
        <taxon>Telluria group</taxon>
        <taxon>Pseudoduganella</taxon>
    </lineage>
</organism>
<name>A0A2R4CAU0_9BURK</name>
<accession>A0A2R4CAU0</accession>
<keyword evidence="2" id="KW-1185">Reference proteome</keyword>
<sequence length="247" mass="26381">MPRRRASIASVLLLALALAAQLAWRAWVPVPGIGAAALSPAPAPAALRLAGLGEDAALARLAMLILQAQDAQAGGAQPLRALDYARVAQWLDLALALDPRGRYPLVAASQVYAAVPDPTRVRVMLAFVERAFDADPTARWPWLAQAALIARHRLHDLPLARRYARALRLRAGIAAPAWARQLEAFVLEDMDEPAAARAVIGALLAGGQVTDPNELRFLARRLDELNVRKPAAAARRTVPAARSAPGL</sequence>
<dbReference type="Proteomes" id="UP000240505">
    <property type="component" value="Chromosome"/>
</dbReference>
<evidence type="ECO:0000313" key="1">
    <source>
        <dbReference type="EMBL" id="AVR96672.1"/>
    </source>
</evidence>